<keyword evidence="5" id="KW-0539">Nucleus</keyword>
<feature type="compositionally biased region" description="Polar residues" evidence="6">
    <location>
        <begin position="101"/>
        <end position="118"/>
    </location>
</feature>
<accession>A0AAN7W9B5</accession>
<dbReference type="GO" id="GO:0008270">
    <property type="term" value="F:zinc ion binding"/>
    <property type="evidence" value="ECO:0007669"/>
    <property type="project" value="InterPro"/>
</dbReference>
<gene>
    <name evidence="8" type="ORF">LTR97_004960</name>
</gene>
<keyword evidence="4" id="KW-0804">Transcription</keyword>
<organism evidence="8 9">
    <name type="scientific">Elasticomyces elasticus</name>
    <dbReference type="NCBI Taxonomy" id="574655"/>
    <lineage>
        <taxon>Eukaryota</taxon>
        <taxon>Fungi</taxon>
        <taxon>Dikarya</taxon>
        <taxon>Ascomycota</taxon>
        <taxon>Pezizomycotina</taxon>
        <taxon>Dothideomycetes</taxon>
        <taxon>Dothideomycetidae</taxon>
        <taxon>Mycosphaerellales</taxon>
        <taxon>Teratosphaeriaceae</taxon>
        <taxon>Elasticomyces</taxon>
    </lineage>
</organism>
<feature type="compositionally biased region" description="Polar residues" evidence="6">
    <location>
        <begin position="41"/>
        <end position="54"/>
    </location>
</feature>
<evidence type="ECO:0000256" key="4">
    <source>
        <dbReference type="ARBA" id="ARBA00023163"/>
    </source>
</evidence>
<evidence type="ECO:0000256" key="5">
    <source>
        <dbReference type="ARBA" id="ARBA00023242"/>
    </source>
</evidence>
<dbReference type="CDD" id="cd12148">
    <property type="entry name" value="fungal_TF_MHR"/>
    <property type="match status" value="1"/>
</dbReference>
<dbReference type="EMBL" id="JAVRQU010000007">
    <property type="protein sequence ID" value="KAK5700443.1"/>
    <property type="molecule type" value="Genomic_DNA"/>
</dbReference>
<proteinExistence type="predicted"/>
<feature type="region of interest" description="Disordered" evidence="6">
    <location>
        <begin position="91"/>
        <end position="121"/>
    </location>
</feature>
<reference evidence="8" key="1">
    <citation type="submission" date="2023-08" db="EMBL/GenBank/DDBJ databases">
        <title>Black Yeasts Isolated from many extreme environments.</title>
        <authorList>
            <person name="Coleine C."/>
            <person name="Stajich J.E."/>
            <person name="Selbmann L."/>
        </authorList>
    </citation>
    <scope>NUCLEOTIDE SEQUENCE</scope>
    <source>
        <strain evidence="8">CCFEE 5810</strain>
    </source>
</reference>
<evidence type="ECO:0000256" key="3">
    <source>
        <dbReference type="ARBA" id="ARBA00023125"/>
    </source>
</evidence>
<evidence type="ECO:0000256" key="1">
    <source>
        <dbReference type="ARBA" id="ARBA00022833"/>
    </source>
</evidence>
<keyword evidence="2" id="KW-0805">Transcription regulation</keyword>
<protein>
    <recommendedName>
        <fullName evidence="7">Xylanolytic transcriptional activator regulatory domain-containing protein</fullName>
    </recommendedName>
</protein>
<sequence length="675" mass="74493">MQARSYAVSEPGEDDTQPSSGGISECVLISSRRGLYKRQRAATSSLEPTVQSSDEAPVSQDLASHAEAGTSAGAAAEALVNLGSREQANTISTRREDTVAAEQQQSPLDPTPSSQKSAGSGAAYQEVSWATMFNHFLDTRQTHRADAIDKCSITYLGESFPLALVLEDLREGGRTRLHHQGPPLESPESALNNVDGIPAHPLHLLPEDVKFLEAKHVFECPSKDVLGAMVDVLLNRFLPLYSILSRQELLEQYQHDKMPWILIHACCFIATTFGPDSLVHQAGFTSRKEARYSYYSKAKALFDAGYERNKIVVLQSTIMLTFWGGGPNDYWNTWSWISTAVTIAETLGVHRSTSGTNMAPKDRSLLKRLWWTLVVRDASCSTLVGRPFRINMEHGDAEMLTLQDFEHDVHALETTEHIFRYTSAHYQIQVAKLSLLLYDIDYARFVPGPKALTMNQVYERLQAWKNYLPAQIDWEQDQGGTNLLATCLSMMYDHHLMLASLGVSSSEASAGASDTSTTGIQHPFAELAAQRVSTQASAIVMKSQALLVPHETYQPVFLAGVVSYISMRSSQPMLAQVGRLVVDNCRMVLHSVREAWDAAPWVITLFDGLTSSVNAVPRQQTADPAVYGTGRTPVFNFGSIGDFDESMMSLQMPASWQTNPMLSALFDTSQPLDAF</sequence>
<dbReference type="GO" id="GO:0006351">
    <property type="term" value="P:DNA-templated transcription"/>
    <property type="evidence" value="ECO:0007669"/>
    <property type="project" value="InterPro"/>
</dbReference>
<keyword evidence="3" id="KW-0238">DNA-binding</keyword>
<evidence type="ECO:0000313" key="9">
    <source>
        <dbReference type="Proteomes" id="UP001310594"/>
    </source>
</evidence>
<dbReference type="PANTHER" id="PTHR47171">
    <property type="entry name" value="FARA-RELATED"/>
    <property type="match status" value="1"/>
</dbReference>
<evidence type="ECO:0000256" key="2">
    <source>
        <dbReference type="ARBA" id="ARBA00023015"/>
    </source>
</evidence>
<dbReference type="SMART" id="SM00906">
    <property type="entry name" value="Fungal_trans"/>
    <property type="match status" value="1"/>
</dbReference>
<evidence type="ECO:0000256" key="6">
    <source>
        <dbReference type="SAM" id="MobiDB-lite"/>
    </source>
</evidence>
<dbReference type="PANTHER" id="PTHR47171:SF1">
    <property type="entry name" value="ZN(II)2CYS6 TRANSCRIPTION FACTOR (EUROFUNG)"/>
    <property type="match status" value="1"/>
</dbReference>
<dbReference type="Proteomes" id="UP001310594">
    <property type="component" value="Unassembled WGS sequence"/>
</dbReference>
<dbReference type="InterPro" id="IPR007219">
    <property type="entry name" value="XnlR_reg_dom"/>
</dbReference>
<feature type="region of interest" description="Disordered" evidence="6">
    <location>
        <begin position="37"/>
        <end position="70"/>
    </location>
</feature>
<feature type="domain" description="Xylanolytic transcriptional activator regulatory" evidence="7">
    <location>
        <begin position="333"/>
        <end position="406"/>
    </location>
</feature>
<dbReference type="AlphaFoldDB" id="A0AAN7W9B5"/>
<keyword evidence="1" id="KW-0862">Zinc</keyword>
<evidence type="ECO:0000313" key="8">
    <source>
        <dbReference type="EMBL" id="KAK5700443.1"/>
    </source>
</evidence>
<feature type="region of interest" description="Disordered" evidence="6">
    <location>
        <begin position="1"/>
        <end position="25"/>
    </location>
</feature>
<name>A0AAN7W9B5_9PEZI</name>
<evidence type="ECO:0000259" key="7">
    <source>
        <dbReference type="SMART" id="SM00906"/>
    </source>
</evidence>
<dbReference type="InterPro" id="IPR052073">
    <property type="entry name" value="Amide_Lactam_Regulators"/>
</dbReference>
<comment type="caution">
    <text evidence="8">The sequence shown here is derived from an EMBL/GenBank/DDBJ whole genome shotgun (WGS) entry which is preliminary data.</text>
</comment>
<dbReference type="GO" id="GO:0003677">
    <property type="term" value="F:DNA binding"/>
    <property type="evidence" value="ECO:0007669"/>
    <property type="project" value="UniProtKB-KW"/>
</dbReference>
<dbReference type="Pfam" id="PF04082">
    <property type="entry name" value="Fungal_trans"/>
    <property type="match status" value="1"/>
</dbReference>